<dbReference type="OrthoDB" id="1418352at2759"/>
<dbReference type="VEuPathDB" id="FungiDB:AMAG_12007"/>
<dbReference type="Pfam" id="PF18503">
    <property type="entry name" value="RPN6_C_helix"/>
    <property type="match status" value="1"/>
</dbReference>
<evidence type="ECO:0000313" key="4">
    <source>
        <dbReference type="EMBL" id="KNE67554.1"/>
    </source>
</evidence>
<dbReference type="InterPro" id="IPR040773">
    <property type="entry name" value="Rpn6_N"/>
</dbReference>
<dbReference type="InterPro" id="IPR040780">
    <property type="entry name" value="Rpn6_C_helix"/>
</dbReference>
<dbReference type="STRING" id="578462.A0A0L0SZ21"/>
<dbReference type="SMART" id="SM00753">
    <property type="entry name" value="PAM"/>
    <property type="match status" value="1"/>
</dbReference>
<gene>
    <name evidence="4" type="ORF">AMAG_12007</name>
</gene>
<name>A0A0L0SZ21_ALLM3</name>
<evidence type="ECO:0000313" key="5">
    <source>
        <dbReference type="Proteomes" id="UP000054350"/>
    </source>
</evidence>
<comment type="similarity">
    <text evidence="1">Belongs to the proteasome subunit S9 family.</text>
</comment>
<dbReference type="InterPro" id="IPR036390">
    <property type="entry name" value="WH_DNA-bd_sf"/>
</dbReference>
<dbReference type="Pfam" id="PF01399">
    <property type="entry name" value="PCI"/>
    <property type="match status" value="1"/>
</dbReference>
<dbReference type="EMBL" id="GG745353">
    <property type="protein sequence ID" value="KNE67554.1"/>
    <property type="molecule type" value="Genomic_DNA"/>
</dbReference>
<dbReference type="PROSITE" id="PS50250">
    <property type="entry name" value="PCI"/>
    <property type="match status" value="1"/>
</dbReference>
<reference evidence="5" key="2">
    <citation type="submission" date="2009-11" db="EMBL/GenBank/DDBJ databases">
        <title>The Genome Sequence of Allomyces macrogynus strain ATCC 38327.</title>
        <authorList>
            <consortium name="The Broad Institute Genome Sequencing Platform"/>
            <person name="Russ C."/>
            <person name="Cuomo C."/>
            <person name="Shea T."/>
            <person name="Young S.K."/>
            <person name="Zeng Q."/>
            <person name="Koehrsen M."/>
            <person name="Haas B."/>
            <person name="Borodovsky M."/>
            <person name="Guigo R."/>
            <person name="Alvarado L."/>
            <person name="Berlin A."/>
            <person name="Borenstein D."/>
            <person name="Chen Z."/>
            <person name="Engels R."/>
            <person name="Freedman E."/>
            <person name="Gellesch M."/>
            <person name="Goldberg J."/>
            <person name="Griggs A."/>
            <person name="Gujja S."/>
            <person name="Heiman D."/>
            <person name="Hepburn T."/>
            <person name="Howarth C."/>
            <person name="Jen D."/>
            <person name="Larson L."/>
            <person name="Lewis B."/>
            <person name="Mehta T."/>
            <person name="Park D."/>
            <person name="Pearson M."/>
            <person name="Roberts A."/>
            <person name="Saif S."/>
            <person name="Shenoy N."/>
            <person name="Sisk P."/>
            <person name="Stolte C."/>
            <person name="Sykes S."/>
            <person name="Walk T."/>
            <person name="White J."/>
            <person name="Yandava C."/>
            <person name="Burger G."/>
            <person name="Gray M.W."/>
            <person name="Holland P.W.H."/>
            <person name="King N."/>
            <person name="Lang F.B.F."/>
            <person name="Roger A.J."/>
            <person name="Ruiz-Trillo I."/>
            <person name="Lander E."/>
            <person name="Nusbaum C."/>
        </authorList>
    </citation>
    <scope>NUCLEOTIDE SEQUENCE [LARGE SCALE GENOMIC DNA]</scope>
    <source>
        <strain evidence="5">ATCC 38327</strain>
    </source>
</reference>
<organism evidence="4 5">
    <name type="scientific">Allomyces macrogynus (strain ATCC 38327)</name>
    <name type="common">Allomyces javanicus var. macrogynus</name>
    <dbReference type="NCBI Taxonomy" id="578462"/>
    <lineage>
        <taxon>Eukaryota</taxon>
        <taxon>Fungi</taxon>
        <taxon>Fungi incertae sedis</taxon>
        <taxon>Blastocladiomycota</taxon>
        <taxon>Blastocladiomycetes</taxon>
        <taxon>Blastocladiales</taxon>
        <taxon>Blastocladiaceae</taxon>
        <taxon>Allomyces</taxon>
    </lineage>
</organism>
<dbReference type="Proteomes" id="UP000054350">
    <property type="component" value="Unassembled WGS sequence"/>
</dbReference>
<dbReference type="Pfam" id="PF18055">
    <property type="entry name" value="RPN6_N"/>
    <property type="match status" value="1"/>
</dbReference>
<sequence length="421" mass="46946">MAVTNLLETVDRADTLVEKDPAQAAAAYLDVLQSSATGEEAVRAKEAAILKLGQLYRTQRAAKELAALLSQCRTFLDSLPKAKTAKIVRTLIDYFSDIPDSLALQVQVCKEAIDWAAEEKRIFLRQSLETRLAAMYLDHKMYTEALALIAQLLKELKRLDDKLVLVDVQLLESRVFHALRNLAKARASLTSARTAANSIYCPPVLQAGLDMQSGILHAEDKDFKTAYSYFYETLEGYASQDDVRAVTALKYLLMSKIMLNAPEDVHSLAQQKVAVRFANTPEVAAMKAVAVALQHRNLLEFEQALSNFRAQLTEDPVVRLHLSALYDTLLEQNLLRIIEPYSRVEITHVAQLVKLPLQQVEQKLSQLILDGKLKGVLDQGACVLIVYEETQTDQTYHDALETVKKLGTVVDSLYQKAATLS</sequence>
<dbReference type="SMART" id="SM00088">
    <property type="entry name" value="PINT"/>
    <property type="match status" value="1"/>
</dbReference>
<evidence type="ECO:0000259" key="3">
    <source>
        <dbReference type="PROSITE" id="PS50250"/>
    </source>
</evidence>
<dbReference type="InterPro" id="IPR050871">
    <property type="entry name" value="26S_Proteasome/COP9_Components"/>
</dbReference>
<keyword evidence="5" id="KW-1185">Reference proteome</keyword>
<dbReference type="FunFam" id="1.25.40.570:FF:000007">
    <property type="entry name" value="26S proteasome non-ATPase regulatory subunit 11"/>
    <property type="match status" value="1"/>
</dbReference>
<dbReference type="Gene3D" id="1.25.40.570">
    <property type="match status" value="1"/>
</dbReference>
<dbReference type="SUPFAM" id="SSF46785">
    <property type="entry name" value="Winged helix' DNA-binding domain"/>
    <property type="match status" value="1"/>
</dbReference>
<dbReference type="AlphaFoldDB" id="A0A0L0SZ21"/>
<evidence type="ECO:0000256" key="2">
    <source>
        <dbReference type="ARBA" id="ARBA00022942"/>
    </source>
</evidence>
<accession>A0A0L0SZ21</accession>
<protein>
    <recommendedName>
        <fullName evidence="3">PCI domain-containing protein</fullName>
    </recommendedName>
</protein>
<dbReference type="eggNOG" id="KOG1463">
    <property type="taxonomic scope" value="Eukaryota"/>
</dbReference>
<dbReference type="GO" id="GO:0030163">
    <property type="term" value="P:protein catabolic process"/>
    <property type="evidence" value="ECO:0007669"/>
    <property type="project" value="UniProtKB-ARBA"/>
</dbReference>
<dbReference type="InterPro" id="IPR000717">
    <property type="entry name" value="PCI_dom"/>
</dbReference>
<proteinExistence type="inferred from homology"/>
<dbReference type="GO" id="GO:0000502">
    <property type="term" value="C:proteasome complex"/>
    <property type="evidence" value="ECO:0007669"/>
    <property type="project" value="UniProtKB-KW"/>
</dbReference>
<reference evidence="4 5" key="1">
    <citation type="submission" date="2009-11" db="EMBL/GenBank/DDBJ databases">
        <title>Annotation of Allomyces macrogynus ATCC 38327.</title>
        <authorList>
            <consortium name="The Broad Institute Genome Sequencing Platform"/>
            <person name="Russ C."/>
            <person name="Cuomo C."/>
            <person name="Burger G."/>
            <person name="Gray M.W."/>
            <person name="Holland P.W.H."/>
            <person name="King N."/>
            <person name="Lang F.B.F."/>
            <person name="Roger A.J."/>
            <person name="Ruiz-Trillo I."/>
            <person name="Young S.K."/>
            <person name="Zeng Q."/>
            <person name="Gargeya S."/>
            <person name="Fitzgerald M."/>
            <person name="Haas B."/>
            <person name="Abouelleil A."/>
            <person name="Alvarado L."/>
            <person name="Arachchi H.M."/>
            <person name="Berlin A."/>
            <person name="Chapman S.B."/>
            <person name="Gearin G."/>
            <person name="Goldberg J."/>
            <person name="Griggs A."/>
            <person name="Gujja S."/>
            <person name="Hansen M."/>
            <person name="Heiman D."/>
            <person name="Howarth C."/>
            <person name="Larimer J."/>
            <person name="Lui A."/>
            <person name="MacDonald P.J.P."/>
            <person name="McCowen C."/>
            <person name="Montmayeur A."/>
            <person name="Murphy C."/>
            <person name="Neiman D."/>
            <person name="Pearson M."/>
            <person name="Priest M."/>
            <person name="Roberts A."/>
            <person name="Saif S."/>
            <person name="Shea T."/>
            <person name="Sisk P."/>
            <person name="Stolte C."/>
            <person name="Sykes S."/>
            <person name="Wortman J."/>
            <person name="Nusbaum C."/>
            <person name="Birren B."/>
        </authorList>
    </citation>
    <scope>NUCLEOTIDE SEQUENCE [LARGE SCALE GENOMIC DNA]</scope>
    <source>
        <strain evidence="4 5">ATCC 38327</strain>
    </source>
</reference>
<dbReference type="PANTHER" id="PTHR10678">
    <property type="entry name" value="26S PROTEASOME NON-ATPASE REGULATORY SUBUNIT 11/COP9 SIGNALOSOME COMPLEX SUBUNIT 2"/>
    <property type="match status" value="1"/>
</dbReference>
<feature type="domain" description="PCI" evidence="3">
    <location>
        <begin position="222"/>
        <end position="391"/>
    </location>
</feature>
<dbReference type="OMA" id="ESKIYHA"/>
<evidence type="ECO:0000256" key="1">
    <source>
        <dbReference type="ARBA" id="ARBA00007454"/>
    </source>
</evidence>
<keyword evidence="2" id="KW-0647">Proteasome</keyword>